<dbReference type="Proteomes" id="UP001590950">
    <property type="component" value="Unassembled WGS sequence"/>
</dbReference>
<keyword evidence="3" id="KW-1185">Reference proteome</keyword>
<reference evidence="2 3" key="1">
    <citation type="submission" date="2024-09" db="EMBL/GenBank/DDBJ databases">
        <title>Rethinking Asexuality: The Enigmatic Case of Functional Sexual Genes in Lepraria (Stereocaulaceae).</title>
        <authorList>
            <person name="Doellman M."/>
            <person name="Sun Y."/>
            <person name="Barcenas-Pena A."/>
            <person name="Lumbsch H.T."/>
            <person name="Grewe F."/>
        </authorList>
    </citation>
    <scope>NUCLEOTIDE SEQUENCE [LARGE SCALE GENOMIC DNA]</scope>
    <source>
        <strain evidence="2 3">Mercado 3170</strain>
    </source>
</reference>
<gene>
    <name evidence="2" type="ORF">N7G274_010182</name>
</gene>
<proteinExistence type="predicted"/>
<accession>A0ABR3ZU21</accession>
<evidence type="ECO:0000256" key="1">
    <source>
        <dbReference type="SAM" id="MobiDB-lite"/>
    </source>
</evidence>
<feature type="region of interest" description="Disordered" evidence="1">
    <location>
        <begin position="1"/>
        <end position="23"/>
    </location>
</feature>
<sequence>MQPPQPSTAPVPNRIPVLGDTSNSRDCHLPGLSAALPQAMQFRGIDNLPARLWPTSSMVLQRPDSPYPGDPAIRTRTAYSSTTIPRRLPPQISVVPTGNISRLRMRESVILIRHSGYHARGLRAICTLIHRFYRVQGQSIITSTSRATSISGDQPT</sequence>
<comment type="caution">
    <text evidence="2">The sequence shown here is derived from an EMBL/GenBank/DDBJ whole genome shotgun (WGS) entry which is preliminary data.</text>
</comment>
<dbReference type="EMBL" id="JBEFKJ010000045">
    <property type="protein sequence ID" value="KAL2037055.1"/>
    <property type="molecule type" value="Genomic_DNA"/>
</dbReference>
<name>A0ABR3ZU21_9LECA</name>
<evidence type="ECO:0000313" key="3">
    <source>
        <dbReference type="Proteomes" id="UP001590950"/>
    </source>
</evidence>
<evidence type="ECO:0000313" key="2">
    <source>
        <dbReference type="EMBL" id="KAL2037055.1"/>
    </source>
</evidence>
<organism evidence="2 3">
    <name type="scientific">Stereocaulon virgatum</name>
    <dbReference type="NCBI Taxonomy" id="373712"/>
    <lineage>
        <taxon>Eukaryota</taxon>
        <taxon>Fungi</taxon>
        <taxon>Dikarya</taxon>
        <taxon>Ascomycota</taxon>
        <taxon>Pezizomycotina</taxon>
        <taxon>Lecanoromycetes</taxon>
        <taxon>OSLEUM clade</taxon>
        <taxon>Lecanoromycetidae</taxon>
        <taxon>Lecanorales</taxon>
        <taxon>Lecanorineae</taxon>
        <taxon>Stereocaulaceae</taxon>
        <taxon>Stereocaulon</taxon>
    </lineage>
</organism>
<protein>
    <submittedName>
        <fullName evidence="2">Uncharacterized protein</fullName>
    </submittedName>
</protein>